<comment type="similarity">
    <text evidence="2">Belongs to the glycerophosphoryl diester phosphodiesterase family.</text>
</comment>
<dbReference type="AlphaFoldDB" id="F6ZSE8"/>
<keyword evidence="12" id="KW-1185">Reference proteome</keyword>
<reference evidence="11" key="3">
    <citation type="submission" date="2025-09" db="UniProtKB">
        <authorList>
            <consortium name="Ensembl"/>
        </authorList>
    </citation>
    <scope>IDENTIFICATION</scope>
    <source>
        <strain evidence="11">Glennie</strain>
    </source>
</reference>
<dbReference type="GO" id="GO:0008889">
    <property type="term" value="F:glycerophosphodiester phosphodiesterase activity"/>
    <property type="evidence" value="ECO:0000318"/>
    <property type="project" value="GO_Central"/>
</dbReference>
<feature type="transmembrane region" description="Helical" evidence="9">
    <location>
        <begin position="546"/>
        <end position="567"/>
    </location>
</feature>
<dbReference type="Bgee" id="ENSOANG00000009866">
    <property type="expression patterns" value="Expressed in testis and 1 other cell type or tissue"/>
</dbReference>
<dbReference type="FunCoup" id="F6ZSE8">
    <property type="interactions" value="34"/>
</dbReference>
<dbReference type="Proteomes" id="UP000002279">
    <property type="component" value="Chromosome 20"/>
</dbReference>
<sequence length="710" mass="79054">MKLERLKAVRSQLKQRYSHRPFVSILVGLYSCQWRRSQGTRARPGVCCCTMSECLFLPILLAAFSLSLFFLYSWAQAKNDYNNFDWYTYTKVGRWFFWSLVLLVLASVMVTYLSGLVILAVCLLSEGQKLYLHRAHKMVIVVVLGVSLAWILVICKLWKENWITTLLSLQVTAPYLHLGAIAVMVFLSWPVAFHYARLGNRGTTAPIPSWSAPRLTSTPSGPCSCQDLLGCRPSGSQLVLLIPFLALLLFLYLVPLGVSSPCIQPRGALGPRPALIGHRGAPMLAPENTKMAFEKAIDHGAEGLETDVTISYDGVPYLMHDHTLRRTTNVQQVHPNKSNVHSSMFSWSELEVLNAGRWFLQNKPYVGMGSLSGADRAQAANQSIFKFSDFLRLADRANRLVIFDLYRPPEPHPYTSSWISRALNAIVKESKIKPHLVLWLPDAQRSHVQQTAPGFQHITRHLASVPDLLRDNITGLNLPYTDMAPDTIRMYAAANITTNLYVVSEPWLFSLAWCAGAHSVTTNTVHQLKALHRPLFLMTPEEYQHMWILIDVLSAALILLVFAFHWWRERSLVSCTEERCPGNSRTRVASLACSSTSSLAVSQTAPSSKATGPSEACDGAKGRRFPSLRPHCHRVQARRFPPDLPRHPPPTPDGSWAGPWAGSTAGIQEEEGARTQDTAVRIPAPRIHHLGSPAEGTIVGLSLLLPLLCL</sequence>
<evidence type="ECO:0000256" key="5">
    <source>
        <dbReference type="ARBA" id="ARBA00022989"/>
    </source>
</evidence>
<name>F6ZSE8_ORNAN</name>
<keyword evidence="6 9" id="KW-0472">Membrane</keyword>
<dbReference type="SUPFAM" id="SSF51695">
    <property type="entry name" value="PLC-like phosphodiesterases"/>
    <property type="match status" value="1"/>
</dbReference>
<evidence type="ECO:0000256" key="9">
    <source>
        <dbReference type="SAM" id="Phobius"/>
    </source>
</evidence>
<keyword evidence="3 9" id="KW-0812">Transmembrane</keyword>
<evidence type="ECO:0000256" key="8">
    <source>
        <dbReference type="SAM" id="MobiDB-lite"/>
    </source>
</evidence>
<feature type="domain" description="GP-PDE" evidence="10">
    <location>
        <begin position="273"/>
        <end position="532"/>
    </location>
</feature>
<keyword evidence="7" id="KW-0325">Glycoprotein</keyword>
<dbReference type="OMA" id="HDRRYVR"/>
<dbReference type="GO" id="GO:0016020">
    <property type="term" value="C:membrane"/>
    <property type="evidence" value="ECO:0000318"/>
    <property type="project" value="GO_Central"/>
</dbReference>
<keyword evidence="5 9" id="KW-1133">Transmembrane helix</keyword>
<feature type="transmembrane region" description="Helical" evidence="9">
    <location>
        <begin position="238"/>
        <end position="258"/>
    </location>
</feature>
<dbReference type="Gene3D" id="3.20.20.190">
    <property type="entry name" value="Phosphatidylinositol (PI) phosphodiesterase"/>
    <property type="match status" value="1"/>
</dbReference>
<reference evidence="11" key="2">
    <citation type="submission" date="2025-08" db="UniProtKB">
        <authorList>
            <consortium name="Ensembl"/>
        </authorList>
    </citation>
    <scope>IDENTIFICATION</scope>
    <source>
        <strain evidence="11">Glennie</strain>
    </source>
</reference>
<evidence type="ECO:0000313" key="12">
    <source>
        <dbReference type="Proteomes" id="UP000002279"/>
    </source>
</evidence>
<gene>
    <name evidence="11" type="primary">GDPD4</name>
</gene>
<evidence type="ECO:0000256" key="2">
    <source>
        <dbReference type="ARBA" id="ARBA00007277"/>
    </source>
</evidence>
<evidence type="ECO:0000256" key="6">
    <source>
        <dbReference type="ARBA" id="ARBA00023136"/>
    </source>
</evidence>
<evidence type="ECO:0000256" key="1">
    <source>
        <dbReference type="ARBA" id="ARBA00004141"/>
    </source>
</evidence>
<keyword evidence="4" id="KW-0378">Hydrolase</keyword>
<dbReference type="InterPro" id="IPR030395">
    <property type="entry name" value="GP_PDE_dom"/>
</dbReference>
<reference evidence="11 12" key="1">
    <citation type="journal article" date="2008" name="Nature">
        <title>Genome analysis of the platypus reveals unique signatures of evolution.</title>
        <authorList>
            <person name="Warren W.C."/>
            <person name="Hillier L.W."/>
            <person name="Marshall Graves J.A."/>
            <person name="Birney E."/>
            <person name="Ponting C.P."/>
            <person name="Grutzner F."/>
            <person name="Belov K."/>
            <person name="Miller W."/>
            <person name="Clarke L."/>
            <person name="Chinwalla A.T."/>
            <person name="Yang S.P."/>
            <person name="Heger A."/>
            <person name="Locke D.P."/>
            <person name="Miethke P."/>
            <person name="Waters P.D."/>
            <person name="Veyrunes F."/>
            <person name="Fulton L."/>
            <person name="Fulton B."/>
            <person name="Graves T."/>
            <person name="Wallis J."/>
            <person name="Puente X.S."/>
            <person name="Lopez-Otin C."/>
            <person name="Ordonez G.R."/>
            <person name="Eichler E.E."/>
            <person name="Chen L."/>
            <person name="Cheng Z."/>
            <person name="Deakin J.E."/>
            <person name="Alsop A."/>
            <person name="Thompson K."/>
            <person name="Kirby P."/>
            <person name="Papenfuss A.T."/>
            <person name="Wakefield M.J."/>
            <person name="Olender T."/>
            <person name="Lancet D."/>
            <person name="Huttley G.A."/>
            <person name="Smit A.F."/>
            <person name="Pask A."/>
            <person name="Temple-Smith P."/>
            <person name="Batzer M.A."/>
            <person name="Walker J.A."/>
            <person name="Konkel M.K."/>
            <person name="Harris R.S."/>
            <person name="Whittington C.M."/>
            <person name="Wong E.S."/>
            <person name="Gemmell N.J."/>
            <person name="Buschiazzo E."/>
            <person name="Vargas Jentzsch I.M."/>
            <person name="Merkel A."/>
            <person name="Schmitz J."/>
            <person name="Zemann A."/>
            <person name="Churakov G."/>
            <person name="Kriegs J.O."/>
            <person name="Brosius J."/>
            <person name="Murchison E.P."/>
            <person name="Sachidanandam R."/>
            <person name="Smith C."/>
            <person name="Hannon G.J."/>
            <person name="Tsend-Ayush E."/>
            <person name="McMillan D."/>
            <person name="Attenborough R."/>
            <person name="Rens W."/>
            <person name="Ferguson-Smith M."/>
            <person name="Lefevre C.M."/>
            <person name="Sharp J.A."/>
            <person name="Nicholas K.R."/>
            <person name="Ray D.A."/>
            <person name="Kube M."/>
            <person name="Reinhardt R."/>
            <person name="Pringle T.H."/>
            <person name="Taylor J."/>
            <person name="Jones R.C."/>
            <person name="Nixon B."/>
            <person name="Dacheux J.L."/>
            <person name="Niwa H."/>
            <person name="Sekita Y."/>
            <person name="Huang X."/>
            <person name="Stark A."/>
            <person name="Kheradpour P."/>
            <person name="Kellis M."/>
            <person name="Flicek P."/>
            <person name="Chen Y."/>
            <person name="Webber C."/>
            <person name="Hardison R."/>
            <person name="Nelson J."/>
            <person name="Hallsworth-Pepin K."/>
            <person name="Delehaunty K."/>
            <person name="Markovic C."/>
            <person name="Minx P."/>
            <person name="Feng Y."/>
            <person name="Kremitzki C."/>
            <person name="Mitreva M."/>
            <person name="Glasscock J."/>
            <person name="Wylie T."/>
            <person name="Wohldmann P."/>
            <person name="Thiru P."/>
            <person name="Nhan M.N."/>
            <person name="Pohl C.S."/>
            <person name="Smith S.M."/>
            <person name="Hou S."/>
            <person name="Nefedov M."/>
            <person name="de Jong P.J."/>
            <person name="Renfree M.B."/>
            <person name="Mardis E.R."/>
            <person name="Wilson R.K."/>
        </authorList>
    </citation>
    <scope>NUCLEOTIDE SEQUENCE [LARGE SCALE GENOMIC DNA]</scope>
    <source>
        <strain evidence="11 12">Glennie</strain>
    </source>
</reference>
<evidence type="ECO:0000256" key="3">
    <source>
        <dbReference type="ARBA" id="ARBA00022692"/>
    </source>
</evidence>
<dbReference type="InterPro" id="IPR017946">
    <property type="entry name" value="PLC-like_Pdiesterase_TIM-brl"/>
</dbReference>
<dbReference type="PROSITE" id="PS51257">
    <property type="entry name" value="PROKAR_LIPOPROTEIN"/>
    <property type="match status" value="1"/>
</dbReference>
<feature type="transmembrane region" description="Helical" evidence="9">
    <location>
        <begin position="135"/>
        <end position="154"/>
    </location>
</feature>
<comment type="subcellular location">
    <subcellularLocation>
        <location evidence="1">Membrane</location>
        <topology evidence="1">Multi-pass membrane protein</topology>
    </subcellularLocation>
</comment>
<evidence type="ECO:0000256" key="7">
    <source>
        <dbReference type="ARBA" id="ARBA00023180"/>
    </source>
</evidence>
<dbReference type="Ensembl" id="ENSOANT00000015647.4">
    <property type="protein sequence ID" value="ENSOANP00000015644.4"/>
    <property type="gene ID" value="ENSOANG00000009866.4"/>
</dbReference>
<dbReference type="Pfam" id="PF03009">
    <property type="entry name" value="GDPD"/>
    <property type="match status" value="1"/>
</dbReference>
<proteinExistence type="inferred from homology"/>
<evidence type="ECO:0000259" key="10">
    <source>
        <dbReference type="PROSITE" id="PS51704"/>
    </source>
</evidence>
<evidence type="ECO:0000313" key="11">
    <source>
        <dbReference type="Ensembl" id="ENSOANP00000015644.4"/>
    </source>
</evidence>
<dbReference type="PROSITE" id="PS51704">
    <property type="entry name" value="GP_PDE"/>
    <property type="match status" value="1"/>
</dbReference>
<protein>
    <submittedName>
        <fullName evidence="11">Glycerophosphodiester phosphodiesterase domain containing 4</fullName>
    </submittedName>
</protein>
<dbReference type="HOGENOM" id="CLU_024259_2_0_1"/>
<accession>F6ZSE8</accession>
<organism evidence="11 12">
    <name type="scientific">Ornithorhynchus anatinus</name>
    <name type="common">Duckbill platypus</name>
    <dbReference type="NCBI Taxonomy" id="9258"/>
    <lineage>
        <taxon>Eukaryota</taxon>
        <taxon>Metazoa</taxon>
        <taxon>Chordata</taxon>
        <taxon>Craniata</taxon>
        <taxon>Vertebrata</taxon>
        <taxon>Euteleostomi</taxon>
        <taxon>Mammalia</taxon>
        <taxon>Monotremata</taxon>
        <taxon>Ornithorhynchidae</taxon>
        <taxon>Ornithorhynchus</taxon>
    </lineage>
</organism>
<dbReference type="PANTHER" id="PTHR23344:SF13">
    <property type="entry name" value="GLYCEROPHOSPHODIESTER PHOSPHODIESTERASE DOMAIN-CONTAINING PROTEIN 4"/>
    <property type="match status" value="1"/>
</dbReference>
<dbReference type="PANTHER" id="PTHR23344">
    <property type="entry name" value="GLYCEROPHOSPHORYL DIESTER PHOSPHODIESTERASE"/>
    <property type="match status" value="1"/>
</dbReference>
<evidence type="ECO:0000256" key="4">
    <source>
        <dbReference type="ARBA" id="ARBA00022801"/>
    </source>
</evidence>
<dbReference type="GO" id="GO:0006629">
    <property type="term" value="P:lipid metabolic process"/>
    <property type="evidence" value="ECO:0007669"/>
    <property type="project" value="InterPro"/>
</dbReference>
<dbReference type="InParanoid" id="F6ZSE8"/>
<feature type="transmembrane region" description="Helical" evidence="9">
    <location>
        <begin position="174"/>
        <end position="193"/>
    </location>
</feature>
<feature type="region of interest" description="Disordered" evidence="8">
    <location>
        <begin position="602"/>
        <end position="625"/>
    </location>
</feature>
<feature type="transmembrane region" description="Helical" evidence="9">
    <location>
        <begin position="55"/>
        <end position="75"/>
    </location>
</feature>
<feature type="region of interest" description="Disordered" evidence="8">
    <location>
        <begin position="639"/>
        <end position="663"/>
    </location>
</feature>
<dbReference type="GeneTree" id="ENSGT00940000156251"/>
<feature type="transmembrane region" description="Helical" evidence="9">
    <location>
        <begin position="95"/>
        <end position="123"/>
    </location>
</feature>